<dbReference type="Gene3D" id="3.80.10.10">
    <property type="entry name" value="Ribonuclease Inhibitor"/>
    <property type="match status" value="2"/>
</dbReference>
<dbReference type="PROSITE" id="PS51450">
    <property type="entry name" value="LRR"/>
    <property type="match status" value="1"/>
</dbReference>
<dbReference type="EC" id="2.7.11.1" evidence="3"/>
<dbReference type="Proteomes" id="UP000030645">
    <property type="component" value="Unassembled WGS sequence"/>
</dbReference>
<proteinExistence type="inferred from homology"/>
<feature type="binding site" evidence="20">
    <location>
        <position position="589"/>
    </location>
    <ligand>
        <name>ATP</name>
        <dbReference type="ChEBI" id="CHEBI:30616"/>
    </ligand>
</feature>
<feature type="domain" description="Protein kinase" evidence="22">
    <location>
        <begin position="560"/>
        <end position="847"/>
    </location>
</feature>
<gene>
    <name evidence="23" type="ORF">L484_004981</name>
</gene>
<evidence type="ECO:0000256" key="10">
    <source>
        <dbReference type="ARBA" id="ARBA00022737"/>
    </source>
</evidence>
<evidence type="ECO:0000256" key="6">
    <source>
        <dbReference type="ARBA" id="ARBA00022614"/>
    </source>
</evidence>
<evidence type="ECO:0000256" key="5">
    <source>
        <dbReference type="ARBA" id="ARBA00022527"/>
    </source>
</evidence>
<evidence type="ECO:0000259" key="22">
    <source>
        <dbReference type="PROSITE" id="PS50011"/>
    </source>
</evidence>
<evidence type="ECO:0000256" key="15">
    <source>
        <dbReference type="ARBA" id="ARBA00023136"/>
    </source>
</evidence>
<keyword evidence="13 20" id="KW-0067">ATP-binding</keyword>
<dbReference type="AlphaFoldDB" id="W9S6L2"/>
<dbReference type="eggNOG" id="ENOG502QUAH">
    <property type="taxonomic scope" value="Eukaryota"/>
</dbReference>
<dbReference type="FunFam" id="3.80.10.10:FF:000041">
    <property type="entry name" value="LRR receptor-like serine/threonine-protein kinase ERECTA"/>
    <property type="match status" value="1"/>
</dbReference>
<dbReference type="InterPro" id="IPR032675">
    <property type="entry name" value="LRR_dom_sf"/>
</dbReference>
<organism evidence="23 24">
    <name type="scientific">Morus notabilis</name>
    <dbReference type="NCBI Taxonomy" id="981085"/>
    <lineage>
        <taxon>Eukaryota</taxon>
        <taxon>Viridiplantae</taxon>
        <taxon>Streptophyta</taxon>
        <taxon>Embryophyta</taxon>
        <taxon>Tracheophyta</taxon>
        <taxon>Spermatophyta</taxon>
        <taxon>Magnoliopsida</taxon>
        <taxon>eudicotyledons</taxon>
        <taxon>Gunneridae</taxon>
        <taxon>Pentapetalae</taxon>
        <taxon>rosids</taxon>
        <taxon>fabids</taxon>
        <taxon>Rosales</taxon>
        <taxon>Moraceae</taxon>
        <taxon>Moreae</taxon>
        <taxon>Morus</taxon>
    </lineage>
</organism>
<evidence type="ECO:0000256" key="14">
    <source>
        <dbReference type="ARBA" id="ARBA00022989"/>
    </source>
</evidence>
<dbReference type="PANTHER" id="PTHR48053">
    <property type="entry name" value="LEUCINE RICH REPEAT FAMILY PROTEIN, EXPRESSED"/>
    <property type="match status" value="1"/>
</dbReference>
<evidence type="ECO:0000256" key="13">
    <source>
        <dbReference type="ARBA" id="ARBA00022840"/>
    </source>
</evidence>
<name>W9S6L2_9ROSA</name>
<keyword evidence="24" id="KW-1185">Reference proteome</keyword>
<keyword evidence="12 23" id="KW-0418">Kinase</keyword>
<dbReference type="FunFam" id="1.10.510.10:FF:000569">
    <property type="entry name" value="Serine/threonine-protein kinase-like protein CCR4"/>
    <property type="match status" value="1"/>
</dbReference>
<dbReference type="InterPro" id="IPR011009">
    <property type="entry name" value="Kinase-like_dom_sf"/>
</dbReference>
<feature type="transmembrane region" description="Helical" evidence="21">
    <location>
        <begin position="507"/>
        <end position="530"/>
    </location>
</feature>
<dbReference type="InterPro" id="IPR001611">
    <property type="entry name" value="Leu-rich_rpt"/>
</dbReference>
<reference evidence="24" key="1">
    <citation type="submission" date="2013-01" db="EMBL/GenBank/DDBJ databases">
        <title>Draft Genome Sequence of a Mulberry Tree, Morus notabilis C.K. Schneid.</title>
        <authorList>
            <person name="He N."/>
            <person name="Zhao S."/>
        </authorList>
    </citation>
    <scope>NUCLEOTIDE SEQUENCE</scope>
</reference>
<dbReference type="InterPro" id="IPR017441">
    <property type="entry name" value="Protein_kinase_ATP_BS"/>
</dbReference>
<dbReference type="SMART" id="SM00220">
    <property type="entry name" value="S_TKc"/>
    <property type="match status" value="1"/>
</dbReference>
<keyword evidence="16 23" id="KW-0675">Receptor</keyword>
<comment type="similarity">
    <text evidence="2">Belongs to the RLP family.</text>
</comment>
<keyword evidence="9" id="KW-0732">Signal</keyword>
<evidence type="ECO:0000256" key="4">
    <source>
        <dbReference type="ARBA" id="ARBA00022475"/>
    </source>
</evidence>
<dbReference type="Gene3D" id="1.10.510.10">
    <property type="entry name" value="Transferase(Phosphotransferase) domain 1"/>
    <property type="match status" value="1"/>
</dbReference>
<keyword evidence="8 21" id="KW-0812">Transmembrane</keyword>
<evidence type="ECO:0000256" key="3">
    <source>
        <dbReference type="ARBA" id="ARBA00012513"/>
    </source>
</evidence>
<dbReference type="InterPro" id="IPR008271">
    <property type="entry name" value="Ser/Thr_kinase_AS"/>
</dbReference>
<evidence type="ECO:0000256" key="21">
    <source>
        <dbReference type="SAM" id="Phobius"/>
    </source>
</evidence>
<keyword evidence="6" id="KW-0433">Leucine-rich repeat</keyword>
<dbReference type="FunFam" id="3.30.200.20:FF:000260">
    <property type="entry name" value="LRR receptor-like serine/threonine-protein kinase RPK2"/>
    <property type="match status" value="1"/>
</dbReference>
<dbReference type="PROSITE" id="PS00107">
    <property type="entry name" value="PROTEIN_KINASE_ATP"/>
    <property type="match status" value="1"/>
</dbReference>
<evidence type="ECO:0000256" key="11">
    <source>
        <dbReference type="ARBA" id="ARBA00022741"/>
    </source>
</evidence>
<dbReference type="GO" id="GO:0005886">
    <property type="term" value="C:plasma membrane"/>
    <property type="evidence" value="ECO:0007669"/>
    <property type="project" value="UniProtKB-SubCell"/>
</dbReference>
<accession>W9S6L2</accession>
<dbReference type="PANTHER" id="PTHR48053:SF113">
    <property type="entry name" value="PROTEIN KINASE DOMAIN-CONTAINING PROTEIN"/>
    <property type="match status" value="1"/>
</dbReference>
<evidence type="ECO:0000256" key="1">
    <source>
        <dbReference type="ARBA" id="ARBA00004251"/>
    </source>
</evidence>
<evidence type="ECO:0000256" key="20">
    <source>
        <dbReference type="PROSITE-ProRule" id="PRU10141"/>
    </source>
</evidence>
<keyword evidence="5" id="KW-0723">Serine/threonine-protein kinase</keyword>
<dbReference type="PROSITE" id="PS50011">
    <property type="entry name" value="PROTEIN_KINASE_DOM"/>
    <property type="match status" value="1"/>
</dbReference>
<keyword evidence="11 20" id="KW-0547">Nucleotide-binding</keyword>
<dbReference type="FunFam" id="3.80.10.10:FF:000356">
    <property type="entry name" value="LRR receptor-like serine/threonine-protein kinase"/>
    <property type="match status" value="1"/>
</dbReference>
<keyword evidence="14 21" id="KW-1133">Transmembrane helix</keyword>
<dbReference type="GO" id="GO:0005524">
    <property type="term" value="F:ATP binding"/>
    <property type="evidence" value="ECO:0007669"/>
    <property type="project" value="UniProtKB-UniRule"/>
</dbReference>
<dbReference type="GO" id="GO:0006950">
    <property type="term" value="P:response to stress"/>
    <property type="evidence" value="ECO:0007669"/>
    <property type="project" value="UniProtKB-ARBA"/>
</dbReference>
<sequence>MSNVVMLYLHGNKFSGSIPWSIGNCSKLEELILSDNQLMGVLPSSLSNLENLTYLQVVNNHLVGRIPWELGNCKSLVGLDLSLNSFNGGLPPSLGNCSSLSGISAVRSNLTGNIPSSFGQLDKLEFLYLAENNFSGKIPAEELFQCELRFLSELQDLELFDNRLAGEIPLSIWKIPSLEQVLVNNNCLSSELPLELKQLKNVSLFNNQFSGVMPPNLGINSSLEELDLTANKFSGEIPLNLCFRKQLRVLNLGFNRFEGSIPSQVGSCSTLWRLILKQNKLTGVLPEFGKNPNLSFMDISMNSIGGAIPPSLGNCINLTSINLSTNKFTGLIPSELGNLAHLETLILSYNNLVGSLPSQLANCTRLVLELGGNLLGGEIPATIGSFENPFYLMNLSNNRLTGKIPVEIGEIKLERLDISHNSLTGSLSPLEDILSLLEVNISYNDFTGAVPEKLLKLLRSSPTSFWGNSGLCVNCLASNGSTCSGNDILQPCARPSSRGNGLSRVQIVMIVLGSIVVLVIISGLLCMLSLSRRSKQKIKISAPEGPSSLLSKVMEATENLNDRYVIGRGAHGTVYKASLGPDEIFAVKKLVNVGTNGASLSMIREIETLGKIRHRNLVKLEDFWLRKDYGLILYQYMQNGSLHDVLHEMNPPPTLEWSVRYNIAIGTAHGLAYLHFDCDPAIVHRDIKPKNILLDSEMEPHIADFGIAKLLDQSSSSTLSISVLGTIGYIAPEIAFTTMRGKESDVYSYGVVLLELITRKMAVDPRFTEDADIVGWVRSLWSNAANINEILDPDLEGELLDSTIKEQVVDVLLVALRCTENDPSKRPTMRDVVKQLLDACPRPHTKLIRRA</sequence>
<dbReference type="InterPro" id="IPR003591">
    <property type="entry name" value="Leu-rich_rpt_typical-subtyp"/>
</dbReference>
<dbReference type="SUPFAM" id="SSF52047">
    <property type="entry name" value="RNI-like"/>
    <property type="match status" value="1"/>
</dbReference>
<dbReference type="Pfam" id="PF13855">
    <property type="entry name" value="LRR_8"/>
    <property type="match status" value="1"/>
</dbReference>
<dbReference type="InterPro" id="IPR000719">
    <property type="entry name" value="Prot_kinase_dom"/>
</dbReference>
<protein>
    <recommendedName>
        <fullName evidence="3">non-specific serine/threonine protein kinase</fullName>
        <ecNumber evidence="3">2.7.11.1</ecNumber>
    </recommendedName>
</protein>
<dbReference type="Pfam" id="PF00560">
    <property type="entry name" value="LRR_1"/>
    <property type="match status" value="7"/>
</dbReference>
<evidence type="ECO:0000256" key="7">
    <source>
        <dbReference type="ARBA" id="ARBA00022679"/>
    </source>
</evidence>
<evidence type="ECO:0000256" key="2">
    <source>
        <dbReference type="ARBA" id="ARBA00009592"/>
    </source>
</evidence>
<dbReference type="Gene3D" id="3.30.200.20">
    <property type="entry name" value="Phosphorylase Kinase, domain 1"/>
    <property type="match status" value="1"/>
</dbReference>
<keyword evidence="10" id="KW-0677">Repeat</keyword>
<dbReference type="SUPFAM" id="SSF56112">
    <property type="entry name" value="Protein kinase-like (PK-like)"/>
    <property type="match status" value="1"/>
</dbReference>
<comment type="catalytic activity">
    <reaction evidence="18">
        <text>L-threonyl-[protein] + ATP = O-phospho-L-threonyl-[protein] + ADP + H(+)</text>
        <dbReference type="Rhea" id="RHEA:46608"/>
        <dbReference type="Rhea" id="RHEA-COMP:11060"/>
        <dbReference type="Rhea" id="RHEA-COMP:11605"/>
        <dbReference type="ChEBI" id="CHEBI:15378"/>
        <dbReference type="ChEBI" id="CHEBI:30013"/>
        <dbReference type="ChEBI" id="CHEBI:30616"/>
        <dbReference type="ChEBI" id="CHEBI:61977"/>
        <dbReference type="ChEBI" id="CHEBI:456216"/>
        <dbReference type="EC" id="2.7.11.1"/>
    </reaction>
</comment>
<dbReference type="PROSITE" id="PS00108">
    <property type="entry name" value="PROTEIN_KINASE_ST"/>
    <property type="match status" value="1"/>
</dbReference>
<evidence type="ECO:0000256" key="19">
    <source>
        <dbReference type="ARBA" id="ARBA00048679"/>
    </source>
</evidence>
<evidence type="ECO:0000256" key="8">
    <source>
        <dbReference type="ARBA" id="ARBA00022692"/>
    </source>
</evidence>
<evidence type="ECO:0000256" key="18">
    <source>
        <dbReference type="ARBA" id="ARBA00047899"/>
    </source>
</evidence>
<evidence type="ECO:0000256" key="17">
    <source>
        <dbReference type="ARBA" id="ARBA00023180"/>
    </source>
</evidence>
<evidence type="ECO:0000256" key="16">
    <source>
        <dbReference type="ARBA" id="ARBA00023170"/>
    </source>
</evidence>
<keyword evidence="17" id="KW-0325">Glycoprotein</keyword>
<keyword evidence="4" id="KW-1003">Cell membrane</keyword>
<dbReference type="GO" id="GO:0009791">
    <property type="term" value="P:post-embryonic development"/>
    <property type="evidence" value="ECO:0007669"/>
    <property type="project" value="UniProtKB-ARBA"/>
</dbReference>
<dbReference type="InterPro" id="IPR051716">
    <property type="entry name" value="Plant_RL_S/T_kinase"/>
</dbReference>
<comment type="subcellular location">
    <subcellularLocation>
        <location evidence="1">Cell membrane</location>
        <topology evidence="1">Single-pass type I membrane protein</topology>
    </subcellularLocation>
</comment>
<dbReference type="SUPFAM" id="SSF52058">
    <property type="entry name" value="L domain-like"/>
    <property type="match status" value="1"/>
</dbReference>
<evidence type="ECO:0000256" key="12">
    <source>
        <dbReference type="ARBA" id="ARBA00022777"/>
    </source>
</evidence>
<dbReference type="Pfam" id="PF00069">
    <property type="entry name" value="Pkinase"/>
    <property type="match status" value="1"/>
</dbReference>
<keyword evidence="15 21" id="KW-0472">Membrane</keyword>
<dbReference type="SMART" id="SM00369">
    <property type="entry name" value="LRR_TYP"/>
    <property type="match status" value="4"/>
</dbReference>
<evidence type="ECO:0000313" key="24">
    <source>
        <dbReference type="Proteomes" id="UP000030645"/>
    </source>
</evidence>
<dbReference type="GO" id="GO:0004674">
    <property type="term" value="F:protein serine/threonine kinase activity"/>
    <property type="evidence" value="ECO:0007669"/>
    <property type="project" value="UniProtKB-KW"/>
</dbReference>
<dbReference type="FunFam" id="3.80.10.10:FF:000233">
    <property type="entry name" value="Leucine-rich repeat receptor-like protein kinase TDR"/>
    <property type="match status" value="1"/>
</dbReference>
<dbReference type="EMBL" id="KE346181">
    <property type="protein sequence ID" value="EXC28851.1"/>
    <property type="molecule type" value="Genomic_DNA"/>
</dbReference>
<evidence type="ECO:0000313" key="23">
    <source>
        <dbReference type="EMBL" id="EXC28851.1"/>
    </source>
</evidence>
<comment type="catalytic activity">
    <reaction evidence="19">
        <text>L-seryl-[protein] + ATP = O-phospho-L-seryl-[protein] + ADP + H(+)</text>
        <dbReference type="Rhea" id="RHEA:17989"/>
        <dbReference type="Rhea" id="RHEA-COMP:9863"/>
        <dbReference type="Rhea" id="RHEA-COMP:11604"/>
        <dbReference type="ChEBI" id="CHEBI:15378"/>
        <dbReference type="ChEBI" id="CHEBI:29999"/>
        <dbReference type="ChEBI" id="CHEBI:30616"/>
        <dbReference type="ChEBI" id="CHEBI:83421"/>
        <dbReference type="ChEBI" id="CHEBI:456216"/>
        <dbReference type="EC" id="2.7.11.1"/>
    </reaction>
</comment>
<keyword evidence="7" id="KW-0808">Transferase</keyword>
<evidence type="ECO:0000256" key="9">
    <source>
        <dbReference type="ARBA" id="ARBA00022729"/>
    </source>
</evidence>